<dbReference type="AlphaFoldDB" id="A0A8S4AWK9"/>
<organism evidence="2 3">
    <name type="scientific">Menidia menidia</name>
    <name type="common">Atlantic silverside</name>
    <dbReference type="NCBI Taxonomy" id="238744"/>
    <lineage>
        <taxon>Eukaryota</taxon>
        <taxon>Metazoa</taxon>
        <taxon>Chordata</taxon>
        <taxon>Craniata</taxon>
        <taxon>Vertebrata</taxon>
        <taxon>Euteleostomi</taxon>
        <taxon>Actinopterygii</taxon>
        <taxon>Neopterygii</taxon>
        <taxon>Teleostei</taxon>
        <taxon>Neoteleostei</taxon>
        <taxon>Acanthomorphata</taxon>
        <taxon>Ovalentaria</taxon>
        <taxon>Atherinomorphae</taxon>
        <taxon>Atheriniformes</taxon>
        <taxon>Atherinopsidae</taxon>
        <taxon>Menidiinae</taxon>
        <taxon>Menidia</taxon>
    </lineage>
</organism>
<dbReference type="EMBL" id="CAJRST010007779">
    <property type="protein sequence ID" value="CAG5897031.1"/>
    <property type="molecule type" value="Genomic_DNA"/>
</dbReference>
<dbReference type="Proteomes" id="UP000677803">
    <property type="component" value="Unassembled WGS sequence"/>
</dbReference>
<evidence type="ECO:0000256" key="1">
    <source>
        <dbReference type="SAM" id="MobiDB-lite"/>
    </source>
</evidence>
<reference evidence="2" key="1">
    <citation type="submission" date="2021-05" db="EMBL/GenBank/DDBJ databases">
        <authorList>
            <person name="Tigano A."/>
        </authorList>
    </citation>
    <scope>NUCLEOTIDE SEQUENCE</scope>
</reference>
<evidence type="ECO:0000313" key="3">
    <source>
        <dbReference type="Proteomes" id="UP000677803"/>
    </source>
</evidence>
<feature type="region of interest" description="Disordered" evidence="1">
    <location>
        <begin position="159"/>
        <end position="190"/>
    </location>
</feature>
<keyword evidence="3" id="KW-1185">Reference proteome</keyword>
<name>A0A8S4AWK9_9TELE</name>
<accession>A0A8S4AWK9</accession>
<gene>
    <name evidence="2" type="ORF">MMEN_LOCUS8082</name>
</gene>
<comment type="caution">
    <text evidence="2">The sequence shown here is derived from an EMBL/GenBank/DDBJ whole genome shotgun (WGS) entry which is preliminary data.</text>
</comment>
<sequence length="244" mass="27301">MVMIPKRLEHLASSAASPDIKLKERGTNRGIRGKTCLSGLMALRAGTFSGNYESRWGYRVSPAMCSHLGCDVWSTRTCWTVERRHMRHKKDTEITVFQVPFLHKNLLVVLRRSPKPWNHIGTVESKTAAASLEDGAGCDCLPSLPINPSSSFLPSPKVPFQPVADRGPRDSWSVKVPTEKEKNSERERRGGRAATFLRYKVFLLRLSLSLSLSAHSFRIELMEKRAPPLDHCAVDAPTQTIPNL</sequence>
<feature type="compositionally biased region" description="Basic and acidic residues" evidence="1">
    <location>
        <begin position="177"/>
        <end position="190"/>
    </location>
</feature>
<proteinExistence type="predicted"/>
<protein>
    <submittedName>
        <fullName evidence="2">(Atlantic silverside) hypothetical protein</fullName>
    </submittedName>
</protein>
<evidence type="ECO:0000313" key="2">
    <source>
        <dbReference type="EMBL" id="CAG5897031.1"/>
    </source>
</evidence>